<keyword evidence="1" id="KW-0472">Membrane</keyword>
<name>A0A8D8F0E4_CULPI</name>
<evidence type="ECO:0000256" key="1">
    <source>
        <dbReference type="SAM" id="Phobius"/>
    </source>
</evidence>
<protein>
    <submittedName>
        <fullName evidence="2">(northern house mosquito) hypothetical protein</fullName>
    </submittedName>
</protein>
<evidence type="ECO:0000313" key="2">
    <source>
        <dbReference type="EMBL" id="CAG6454647.1"/>
    </source>
</evidence>
<keyword evidence="1" id="KW-0812">Transmembrane</keyword>
<organism evidence="2">
    <name type="scientific">Culex pipiens</name>
    <name type="common">House mosquito</name>
    <dbReference type="NCBI Taxonomy" id="7175"/>
    <lineage>
        <taxon>Eukaryota</taxon>
        <taxon>Metazoa</taxon>
        <taxon>Ecdysozoa</taxon>
        <taxon>Arthropoda</taxon>
        <taxon>Hexapoda</taxon>
        <taxon>Insecta</taxon>
        <taxon>Pterygota</taxon>
        <taxon>Neoptera</taxon>
        <taxon>Endopterygota</taxon>
        <taxon>Diptera</taxon>
        <taxon>Nematocera</taxon>
        <taxon>Culicoidea</taxon>
        <taxon>Culicidae</taxon>
        <taxon>Culicinae</taxon>
        <taxon>Culicini</taxon>
        <taxon>Culex</taxon>
        <taxon>Culex</taxon>
    </lineage>
</organism>
<reference evidence="2" key="1">
    <citation type="submission" date="2021-05" db="EMBL/GenBank/DDBJ databases">
        <authorList>
            <person name="Alioto T."/>
            <person name="Alioto T."/>
            <person name="Gomez Garrido J."/>
        </authorList>
    </citation>
    <scope>NUCLEOTIDE SEQUENCE</scope>
</reference>
<accession>A0A8D8F0E4</accession>
<dbReference type="EMBL" id="HBUE01026848">
    <property type="protein sequence ID" value="CAG6454647.1"/>
    <property type="molecule type" value="Transcribed_RNA"/>
</dbReference>
<feature type="transmembrane region" description="Helical" evidence="1">
    <location>
        <begin position="70"/>
        <end position="89"/>
    </location>
</feature>
<dbReference type="AlphaFoldDB" id="A0A8D8F0E4"/>
<sequence>MESQHIIAAATTTSNLGRRHQRLRKESWCGWYGMTRETIDIESCLAVSCPSLIYIKFQLFTSRFLEILDTFKLVLAYALVFFSFYKWCLKYFQHERSKITNFMGTKIPNHPISRNLKNVKIAR</sequence>
<proteinExistence type="predicted"/>
<keyword evidence="1" id="KW-1133">Transmembrane helix</keyword>